<dbReference type="eggNOG" id="COG2334">
    <property type="taxonomic scope" value="Bacteria"/>
</dbReference>
<protein>
    <submittedName>
        <fullName evidence="2">Homoserine kinase type II, PnuC-associated, THI-regulated branch</fullName>
    </submittedName>
</protein>
<dbReference type="RefSeq" id="WP_023977336.1">
    <property type="nucleotide sequence ID" value="NZ_CBLX010000009.1"/>
</dbReference>
<dbReference type="GO" id="GO:0016301">
    <property type="term" value="F:kinase activity"/>
    <property type="evidence" value="ECO:0007669"/>
    <property type="project" value="UniProtKB-KW"/>
</dbReference>
<feature type="domain" description="Aminoglycoside phosphotransferase" evidence="1">
    <location>
        <begin position="58"/>
        <end position="298"/>
    </location>
</feature>
<comment type="caution">
    <text evidence="2">The sequence shown here is derived from an EMBL/GenBank/DDBJ whole genome shotgun (WGS) entry which is preliminary data.</text>
</comment>
<name>A0A060QEB0_9PROT</name>
<dbReference type="InterPro" id="IPR002575">
    <property type="entry name" value="Aminoglycoside_PTrfase"/>
</dbReference>
<accession>A0A060QEB0</accession>
<dbReference type="Pfam" id="PF01636">
    <property type="entry name" value="APH"/>
    <property type="match status" value="1"/>
</dbReference>
<dbReference type="AlphaFoldDB" id="A0A060QEB0"/>
<evidence type="ECO:0000313" key="2">
    <source>
        <dbReference type="EMBL" id="CDG39474.1"/>
    </source>
</evidence>
<reference evidence="2 3" key="1">
    <citation type="journal article" date="2014" name="Genome Biol. Evol.">
        <title>Acetic acid bacteria genomes reveal functional traits for adaptation to life in insect guts.</title>
        <authorList>
            <person name="Chouaia B."/>
            <person name="Gaiarsa S."/>
            <person name="Crotti E."/>
            <person name="Comandatore F."/>
            <person name="Degli Esposti M."/>
            <person name="Ricci I."/>
            <person name="Alma A."/>
            <person name="Favia G."/>
            <person name="Bandi C."/>
            <person name="Daffonchio D."/>
        </authorList>
    </citation>
    <scope>NUCLEOTIDE SEQUENCE [LARGE SCALE GENOMIC DNA]</scope>
    <source>
        <strain evidence="2 3">SF2.1</strain>
    </source>
</reference>
<gene>
    <name evidence="2" type="ORF">ASAP_1429</name>
</gene>
<evidence type="ECO:0000259" key="1">
    <source>
        <dbReference type="Pfam" id="PF01636"/>
    </source>
</evidence>
<reference evidence="2 3" key="2">
    <citation type="journal article" date="2014" name="PLoS ONE">
        <title>Evolution of mitochondria reconstructed from the energy metabolism of living bacteria.</title>
        <authorList>
            <person name="Degli Esposti M."/>
            <person name="Chouaia B."/>
            <person name="Comandatore F."/>
            <person name="Crotti E."/>
            <person name="Sassera D."/>
            <person name="Lievens P.M."/>
            <person name="Daffonchio D."/>
            <person name="Bandi C."/>
        </authorList>
    </citation>
    <scope>NUCLEOTIDE SEQUENCE [LARGE SCALE GENOMIC DNA]</scope>
    <source>
        <strain evidence="2 3">SF2.1</strain>
    </source>
</reference>
<sequence>MTEPSASEQIGQFGLWGKEAQRDWPLITPDEAKHVLAAFGLESTAPISWHSARPFSAVARVGDPGGQVWFLKRHHHRLRDRGALAEEHRLISHLSRNGLPVACPRECASESAGSRSTILVSGAWCYECFPALHGLDLYRDTMSWEPYRSLDEAFEAGSALARFHRAARSFKAPSRSTRPLVSALTPFLGEADPEIAFSGWVKAQTALSEALDRQGGLSPLIAALTPAITQARPFLKTAALHWGHGDWHGSNLIWDSEVGGQSLPDRTIVRAPFDFGMADLTTRAFDIAVALERSIVDWMNPHAVSPTGKRDFVHTDQSVDYTTRPDHTAAFLAGYDQEEALGPHDREEIAAMLPLAHVAFACSEVWYYDTLLRAPDTTEVTWETYLIGHLIWFDSPPGRNLCQLVATPPARA</sequence>
<keyword evidence="2" id="KW-0808">Transferase</keyword>
<keyword evidence="2" id="KW-0418">Kinase</keyword>
<dbReference type="Proteomes" id="UP000027583">
    <property type="component" value="Unassembled WGS sequence"/>
</dbReference>
<dbReference type="SUPFAM" id="SSF56112">
    <property type="entry name" value="Protein kinase-like (PK-like)"/>
    <property type="match status" value="1"/>
</dbReference>
<proteinExistence type="predicted"/>
<organism evidence="2 3">
    <name type="scientific">Asaia bogorensis</name>
    <dbReference type="NCBI Taxonomy" id="91915"/>
    <lineage>
        <taxon>Bacteria</taxon>
        <taxon>Pseudomonadati</taxon>
        <taxon>Pseudomonadota</taxon>
        <taxon>Alphaproteobacteria</taxon>
        <taxon>Acetobacterales</taxon>
        <taxon>Acetobacteraceae</taxon>
        <taxon>Asaia</taxon>
    </lineage>
</organism>
<dbReference type="EMBL" id="CBLX010000009">
    <property type="protein sequence ID" value="CDG39474.1"/>
    <property type="molecule type" value="Genomic_DNA"/>
</dbReference>
<evidence type="ECO:0000313" key="3">
    <source>
        <dbReference type="Proteomes" id="UP000027583"/>
    </source>
</evidence>
<dbReference type="Gene3D" id="3.90.1200.10">
    <property type="match status" value="1"/>
</dbReference>
<dbReference type="InterPro" id="IPR011009">
    <property type="entry name" value="Kinase-like_dom_sf"/>
</dbReference>